<proteinExistence type="predicted"/>
<gene>
    <name evidence="1" type="ORF">SGRAN_0406</name>
</gene>
<accession>A0AA86L295</accession>
<dbReference type="EMBL" id="CP012199">
    <property type="protein sequence ID" value="AMG72802.1"/>
    <property type="molecule type" value="Genomic_DNA"/>
</dbReference>
<dbReference type="KEGG" id="sgi:SGRAN_0406"/>
<dbReference type="Proteomes" id="UP000058599">
    <property type="component" value="Chromosome"/>
</dbReference>
<keyword evidence="2" id="KW-1185">Reference proteome</keyword>
<sequence>MLCALALIALPVAGCSKPAPPPADNAPAVAGDPIASRPVMVGTEGPSLPACSSVSRVKDGGTDVYWAPGETRAVKAKLAGGAPVSLCEATDDDAWFGVVFIAPGTDKDMCGVGKPVPAAREYQGPCRWGWIRGGTVRLGA</sequence>
<reference evidence="1 2" key="1">
    <citation type="journal article" date="2016" name="BMC Genomics">
        <title>Genomic analysis of the nitrate-respiring Sphingopyxis granuli (formerly Sphingomonas macrogoltabida) strain TFA.</title>
        <authorList>
            <person name="Garcia-Romero I."/>
            <person name="Perez-Pulido A.J."/>
            <person name="Gonzalez-Flores Y.E."/>
            <person name="Reyes-Ramirez F."/>
            <person name="Santero E."/>
            <person name="Floriano B."/>
        </authorList>
    </citation>
    <scope>NUCLEOTIDE SEQUENCE [LARGE SCALE GENOMIC DNA]</scope>
    <source>
        <strain evidence="1 2">TFA</strain>
    </source>
</reference>
<organism evidence="1 2">
    <name type="scientific">Sphingopyxis granuli</name>
    <dbReference type="NCBI Taxonomy" id="267128"/>
    <lineage>
        <taxon>Bacteria</taxon>
        <taxon>Pseudomonadati</taxon>
        <taxon>Pseudomonadota</taxon>
        <taxon>Alphaproteobacteria</taxon>
        <taxon>Sphingomonadales</taxon>
        <taxon>Sphingomonadaceae</taxon>
        <taxon>Sphingopyxis</taxon>
    </lineage>
</organism>
<evidence type="ECO:0000313" key="2">
    <source>
        <dbReference type="Proteomes" id="UP000058599"/>
    </source>
</evidence>
<name>A0AA86L295_9SPHN</name>
<protein>
    <submittedName>
        <fullName evidence="1">Uncharacterized protein</fullName>
    </submittedName>
</protein>
<evidence type="ECO:0000313" key="1">
    <source>
        <dbReference type="EMBL" id="AMG72802.1"/>
    </source>
</evidence>
<dbReference type="AlphaFoldDB" id="A0AA86L295"/>